<name>A0A7L9U446_9BURK</name>
<keyword evidence="2" id="KW-1185">Reference proteome</keyword>
<evidence type="ECO:0000313" key="1">
    <source>
        <dbReference type="EMBL" id="QOL49727.1"/>
    </source>
</evidence>
<accession>A0A7L9U446</accession>
<dbReference type="KEGG" id="mlir:LPB04_23120"/>
<reference evidence="1 2" key="1">
    <citation type="submission" date="2020-10" db="EMBL/GenBank/DDBJ databases">
        <title>Genome sequencing of Massilia sp. LPB0304.</title>
        <authorList>
            <person name="Kim J."/>
        </authorList>
    </citation>
    <scope>NUCLEOTIDE SEQUENCE [LARGE SCALE GENOMIC DNA]</scope>
    <source>
        <strain evidence="1 2">LPB0304</strain>
    </source>
</reference>
<dbReference type="RefSeq" id="WP_193686761.1">
    <property type="nucleotide sequence ID" value="NZ_CP062941.1"/>
</dbReference>
<dbReference type="AlphaFoldDB" id="A0A7L9U446"/>
<sequence>MTTFSDKFVAFVDILGFKDLEAKCERGVGMSLPDLLSCLRKLGNGTERGIFEKYGPTCCPTAPRLQKNLDFRVTQISDCVIVSSEVSPAGVINLISHCWGAVIELMGHGIMCRGYIKRGSVYHTDTQVVGSGYHDAYAAESRVTAFKHEADERGTPYVEVDAEVANYIDSQPDECVKEMFGRMVKRDGHIVVLFPFQRLRHSFIVLGMGKTFDPNEELKANNNLRKNLRDMKERVLSLIDQNNKNAVSKGNHYIRAIDTQLQLCDRTDERIHKIFAAFEHKLE</sequence>
<proteinExistence type="predicted"/>
<evidence type="ECO:0000313" key="2">
    <source>
        <dbReference type="Proteomes" id="UP000593875"/>
    </source>
</evidence>
<gene>
    <name evidence="1" type="ORF">LPB04_23120</name>
</gene>
<organism evidence="1 2">
    <name type="scientific">Massilia litorea</name>
    <dbReference type="NCBI Taxonomy" id="2769491"/>
    <lineage>
        <taxon>Bacteria</taxon>
        <taxon>Pseudomonadati</taxon>
        <taxon>Pseudomonadota</taxon>
        <taxon>Betaproteobacteria</taxon>
        <taxon>Burkholderiales</taxon>
        <taxon>Oxalobacteraceae</taxon>
        <taxon>Telluria group</taxon>
        <taxon>Massilia</taxon>
    </lineage>
</organism>
<protein>
    <submittedName>
        <fullName evidence="1">Uncharacterized protein</fullName>
    </submittedName>
</protein>
<dbReference type="Proteomes" id="UP000593875">
    <property type="component" value="Chromosome"/>
</dbReference>
<dbReference type="EMBL" id="CP062941">
    <property type="protein sequence ID" value="QOL49727.1"/>
    <property type="molecule type" value="Genomic_DNA"/>
</dbReference>